<keyword evidence="3" id="KW-1185">Reference proteome</keyword>
<comment type="caution">
    <text evidence="2">The sequence shown here is derived from an EMBL/GenBank/DDBJ whole genome shotgun (WGS) entry which is preliminary data.</text>
</comment>
<feature type="compositionally biased region" description="Low complexity" evidence="1">
    <location>
        <begin position="97"/>
        <end position="110"/>
    </location>
</feature>
<feature type="region of interest" description="Disordered" evidence="1">
    <location>
        <begin position="1"/>
        <end position="55"/>
    </location>
</feature>
<organism evidence="2 3">
    <name type="scientific">Kipferlia bialata</name>
    <dbReference type="NCBI Taxonomy" id="797122"/>
    <lineage>
        <taxon>Eukaryota</taxon>
        <taxon>Metamonada</taxon>
        <taxon>Carpediemonas-like organisms</taxon>
        <taxon>Kipferlia</taxon>
    </lineage>
</organism>
<protein>
    <submittedName>
        <fullName evidence="2">Uncharacterized protein</fullName>
    </submittedName>
</protein>
<reference evidence="2 3" key="1">
    <citation type="journal article" date="2018" name="PLoS ONE">
        <title>The draft genome of Kipferlia bialata reveals reductive genome evolution in fornicate parasites.</title>
        <authorList>
            <person name="Tanifuji G."/>
            <person name="Takabayashi S."/>
            <person name="Kume K."/>
            <person name="Takagi M."/>
            <person name="Nakayama T."/>
            <person name="Kamikawa R."/>
            <person name="Inagaki Y."/>
            <person name="Hashimoto T."/>
        </authorList>
    </citation>
    <scope>NUCLEOTIDE SEQUENCE [LARGE SCALE GENOMIC DNA]</scope>
    <source>
        <strain evidence="2">NY0173</strain>
    </source>
</reference>
<feature type="compositionally biased region" description="Basic residues" evidence="1">
    <location>
        <begin position="45"/>
        <end position="55"/>
    </location>
</feature>
<dbReference type="EMBL" id="BDIP01000340">
    <property type="protein sequence ID" value="GIQ81235.1"/>
    <property type="molecule type" value="Genomic_DNA"/>
</dbReference>
<feature type="compositionally biased region" description="Polar residues" evidence="1">
    <location>
        <begin position="1"/>
        <end position="10"/>
    </location>
</feature>
<dbReference type="Proteomes" id="UP000265618">
    <property type="component" value="Unassembled WGS sequence"/>
</dbReference>
<sequence>MFPSQMGSTESQREAERARERADQPSTVSLLDLDPSIHMADFTPRRRGHQRSKSNVRRLLEEESLFNEREGAFVSDAELSDMVDRIRPYHSGRSVKSRSGSRSNSVSPVPYNVRGSHSHSVSPVHQSPGLYEDSASDEPSLIQGVVVPSPLKQAHADSTLLDEESSGSQSGQDGITSPCVSQPMTLD</sequence>
<feature type="compositionally biased region" description="Low complexity" evidence="1">
    <location>
        <begin position="118"/>
        <end position="128"/>
    </location>
</feature>
<feature type="compositionally biased region" description="Basic and acidic residues" evidence="1">
    <location>
        <begin position="11"/>
        <end position="23"/>
    </location>
</feature>
<evidence type="ECO:0000313" key="2">
    <source>
        <dbReference type="EMBL" id="GIQ81235.1"/>
    </source>
</evidence>
<name>A0A9K3CS98_9EUKA</name>
<proteinExistence type="predicted"/>
<accession>A0A9K3CS98</accession>
<gene>
    <name evidence="2" type="ORF">KIPB_002161</name>
</gene>
<evidence type="ECO:0000256" key="1">
    <source>
        <dbReference type="SAM" id="MobiDB-lite"/>
    </source>
</evidence>
<dbReference type="AlphaFoldDB" id="A0A9K3CS98"/>
<feature type="region of interest" description="Disordered" evidence="1">
    <location>
        <begin position="90"/>
        <end position="187"/>
    </location>
</feature>
<evidence type="ECO:0000313" key="3">
    <source>
        <dbReference type="Proteomes" id="UP000265618"/>
    </source>
</evidence>
<feature type="compositionally biased region" description="Polar residues" evidence="1">
    <location>
        <begin position="174"/>
        <end position="187"/>
    </location>
</feature>